<feature type="signal peptide" evidence="5">
    <location>
        <begin position="1"/>
        <end position="23"/>
    </location>
</feature>
<evidence type="ECO:0000313" key="7">
    <source>
        <dbReference type="EMBL" id="PHM48325.1"/>
    </source>
</evidence>
<dbReference type="RefSeq" id="WP_099114480.1">
    <property type="nucleotide sequence ID" value="NZ_CAWNQI010000013.1"/>
</dbReference>
<dbReference type="SUPFAM" id="SSF49401">
    <property type="entry name" value="Bacterial adhesins"/>
    <property type="match status" value="1"/>
</dbReference>
<gene>
    <name evidence="7" type="ORF">Xmir_02397</name>
</gene>
<dbReference type="AlphaFoldDB" id="A0A2D0JPS2"/>
<dbReference type="GO" id="GO:0009289">
    <property type="term" value="C:pilus"/>
    <property type="evidence" value="ECO:0007669"/>
    <property type="project" value="UniProtKB-SubCell"/>
</dbReference>
<keyword evidence="4" id="KW-0281">Fimbrium</keyword>
<sequence length="333" mass="36153">MKMLIYPWLLLASVFFSSGKVYASCSGGDETLPQAEASIPLDAPFLSPIDELVVRDTIKTITCENLPADITDVSVGIKAYGIFSGNSFKNRKIFKLGNSGLGYTVRGSHNVRENRKYVTDKDEMSGLNTRKIYSEKVQANGFANLSLALKFDFYKIGPINPGDYTSQLLGAIVIVPNSGGKTQEFKYTASKITVKVRSCSINDSNIQVPLDTITQMQLPKVGSTAVEKAFDIPLNCDARIKVNMLLQAGSQGVYDAQKGIIKLNPDTNAASGVGIQILDGKKVTPIPLGKKIKYTETTTEGPVSIPLKARYYRYGNVKAGIANATATFTMSYE</sequence>
<comment type="subcellular location">
    <subcellularLocation>
        <location evidence="1">Fimbrium</location>
    </subcellularLocation>
</comment>
<name>A0A2D0JPS2_9GAMM</name>
<accession>A0A2D0JPS2</accession>
<evidence type="ECO:0000313" key="8">
    <source>
        <dbReference type="Proteomes" id="UP000221980"/>
    </source>
</evidence>
<organism evidence="7 8">
    <name type="scientific">Xenorhabdus miraniensis</name>
    <dbReference type="NCBI Taxonomy" id="351674"/>
    <lineage>
        <taxon>Bacteria</taxon>
        <taxon>Pseudomonadati</taxon>
        <taxon>Pseudomonadota</taxon>
        <taxon>Gammaproteobacteria</taxon>
        <taxon>Enterobacterales</taxon>
        <taxon>Morganellaceae</taxon>
        <taxon>Xenorhabdus</taxon>
    </lineage>
</organism>
<dbReference type="Pfam" id="PF00419">
    <property type="entry name" value="Fimbrial"/>
    <property type="match status" value="1"/>
</dbReference>
<dbReference type="Gene3D" id="2.60.40.3310">
    <property type="match status" value="1"/>
</dbReference>
<dbReference type="InterPro" id="IPR000259">
    <property type="entry name" value="Adhesion_dom_fimbrial"/>
</dbReference>
<keyword evidence="3 5" id="KW-0732">Signal</keyword>
<dbReference type="Proteomes" id="UP000221980">
    <property type="component" value="Unassembled WGS sequence"/>
</dbReference>
<dbReference type="Gene3D" id="2.60.40.1090">
    <property type="entry name" value="Fimbrial-type adhesion domain"/>
    <property type="match status" value="1"/>
</dbReference>
<dbReference type="EMBL" id="NITZ01000011">
    <property type="protein sequence ID" value="PHM48325.1"/>
    <property type="molecule type" value="Genomic_DNA"/>
</dbReference>
<dbReference type="InterPro" id="IPR036937">
    <property type="entry name" value="Adhesion_dom_fimbrial_sf"/>
</dbReference>
<comment type="similarity">
    <text evidence="2">Belongs to the fimbrial protein family.</text>
</comment>
<comment type="caution">
    <text evidence="7">The sequence shown here is derived from an EMBL/GenBank/DDBJ whole genome shotgun (WGS) entry which is preliminary data.</text>
</comment>
<dbReference type="PANTHER" id="PTHR33420:SF3">
    <property type="entry name" value="FIMBRIAL SUBUNIT ELFA"/>
    <property type="match status" value="1"/>
</dbReference>
<dbReference type="InterPro" id="IPR008966">
    <property type="entry name" value="Adhesion_dom_sf"/>
</dbReference>
<dbReference type="GO" id="GO:0043709">
    <property type="term" value="P:cell adhesion involved in single-species biofilm formation"/>
    <property type="evidence" value="ECO:0007669"/>
    <property type="project" value="TreeGrafter"/>
</dbReference>
<evidence type="ECO:0000256" key="2">
    <source>
        <dbReference type="ARBA" id="ARBA00006671"/>
    </source>
</evidence>
<keyword evidence="8" id="KW-1185">Reference proteome</keyword>
<protein>
    <submittedName>
        <fullName evidence="7">Putative fimbrial subunit</fullName>
    </submittedName>
</protein>
<evidence type="ECO:0000259" key="6">
    <source>
        <dbReference type="Pfam" id="PF00419"/>
    </source>
</evidence>
<evidence type="ECO:0000256" key="1">
    <source>
        <dbReference type="ARBA" id="ARBA00004561"/>
    </source>
</evidence>
<dbReference type="PANTHER" id="PTHR33420">
    <property type="entry name" value="FIMBRIAL SUBUNIT ELFA-RELATED"/>
    <property type="match status" value="1"/>
</dbReference>
<evidence type="ECO:0000256" key="3">
    <source>
        <dbReference type="ARBA" id="ARBA00022729"/>
    </source>
</evidence>
<feature type="chain" id="PRO_5012203636" evidence="5">
    <location>
        <begin position="24"/>
        <end position="333"/>
    </location>
</feature>
<dbReference type="OrthoDB" id="6546529at2"/>
<evidence type="ECO:0000256" key="5">
    <source>
        <dbReference type="SAM" id="SignalP"/>
    </source>
</evidence>
<proteinExistence type="inferred from homology"/>
<dbReference type="InterPro" id="IPR050263">
    <property type="entry name" value="Bact_Fimbrial_Adh_Pro"/>
</dbReference>
<reference evidence="7 8" key="1">
    <citation type="journal article" date="2017" name="Nat. Microbiol.">
        <title>Natural product diversity associated with the nematode symbionts Photorhabdus and Xenorhabdus.</title>
        <authorList>
            <person name="Tobias N.J."/>
            <person name="Wolff H."/>
            <person name="Djahanschiri B."/>
            <person name="Grundmann F."/>
            <person name="Kronenwerth M."/>
            <person name="Shi Y.M."/>
            <person name="Simonyi S."/>
            <person name="Grun P."/>
            <person name="Shapiro-Ilan D."/>
            <person name="Pidot S.J."/>
            <person name="Stinear T.P."/>
            <person name="Ebersberger I."/>
            <person name="Bode H.B."/>
        </authorList>
    </citation>
    <scope>NUCLEOTIDE SEQUENCE [LARGE SCALE GENOMIC DNA]</scope>
    <source>
        <strain evidence="7 8">DSM 17902</strain>
    </source>
</reference>
<feature type="domain" description="Fimbrial-type adhesion" evidence="6">
    <location>
        <begin position="193"/>
        <end position="332"/>
    </location>
</feature>
<evidence type="ECO:0000256" key="4">
    <source>
        <dbReference type="ARBA" id="ARBA00023263"/>
    </source>
</evidence>